<dbReference type="EMBL" id="JBHSWD010000006">
    <property type="protein sequence ID" value="MFC6593185.1"/>
    <property type="molecule type" value="Genomic_DNA"/>
</dbReference>
<comment type="caution">
    <text evidence="1">The sequence shown here is derived from an EMBL/GenBank/DDBJ whole genome shotgun (WGS) entry which is preliminary data.</text>
</comment>
<sequence>MQPRPLPQQLQDAIDGYSEEYPDLADRDWQRLLGGLRGFRNAWGSHIPDAEQWVGIYLSLVAEGIVPQRWEDVEGSPETPLLLRDLSDPEDARQAELVRIWAFPHRLSQLLGIPGGFIDDWLQGDPEYGPRVDAEIRRRLGLAPEDDPLAALHRHGALSNEELDWLYDEAYYLVPDPDAVQN</sequence>
<dbReference type="RefSeq" id="WP_380084258.1">
    <property type="nucleotide sequence ID" value="NZ_JBHSWD010000006.1"/>
</dbReference>
<proteinExistence type="predicted"/>
<evidence type="ECO:0000313" key="2">
    <source>
        <dbReference type="Proteomes" id="UP001596297"/>
    </source>
</evidence>
<reference evidence="2" key="1">
    <citation type="journal article" date="2019" name="Int. J. Syst. Evol. Microbiol.">
        <title>The Global Catalogue of Microorganisms (GCM) 10K type strain sequencing project: providing services to taxonomists for standard genome sequencing and annotation.</title>
        <authorList>
            <consortium name="The Broad Institute Genomics Platform"/>
            <consortium name="The Broad Institute Genome Sequencing Center for Infectious Disease"/>
            <person name="Wu L."/>
            <person name="Ma J."/>
        </authorList>
    </citation>
    <scope>NUCLEOTIDE SEQUENCE [LARGE SCALE GENOMIC DNA]</scope>
    <source>
        <strain evidence="2">CGMCC 1.15772</strain>
    </source>
</reference>
<gene>
    <name evidence="1" type="ORF">ACFP81_14960</name>
</gene>
<evidence type="ECO:0000313" key="1">
    <source>
        <dbReference type="EMBL" id="MFC6593185.1"/>
    </source>
</evidence>
<name>A0ABW1YHW4_9DEIO</name>
<protein>
    <recommendedName>
        <fullName evidence="3">DUF4375 domain-containing protein</fullName>
    </recommendedName>
</protein>
<keyword evidence="2" id="KW-1185">Reference proteome</keyword>
<accession>A0ABW1YHW4</accession>
<organism evidence="1 2">
    <name type="scientific">Deinococcus lacus</name>
    <dbReference type="NCBI Taxonomy" id="392561"/>
    <lineage>
        <taxon>Bacteria</taxon>
        <taxon>Thermotogati</taxon>
        <taxon>Deinococcota</taxon>
        <taxon>Deinococci</taxon>
        <taxon>Deinococcales</taxon>
        <taxon>Deinococcaceae</taxon>
        <taxon>Deinococcus</taxon>
    </lineage>
</organism>
<evidence type="ECO:0008006" key="3">
    <source>
        <dbReference type="Google" id="ProtNLM"/>
    </source>
</evidence>
<dbReference type="Proteomes" id="UP001596297">
    <property type="component" value="Unassembled WGS sequence"/>
</dbReference>